<sequence length="222" mass="25191">MCLGRCYVCIGSDKGIIEPAERKRKMRSSNSIQGWVKVFDRFSVKGGVDQGKRIFVTVDQKSIYDFLETNHAGDYHLTALVCELLNLSADPFPSHSRAIDSNQSNKRQLTLDGGCIKYYLYSGDVYIEKLEHGNSFQNLKREPISGLHEARYDSDEKDWSTTKTASINTGMQLAVCIVQPLVVASSTDRRMLQNPCLCIFRRLSLFVNLNWKHEGNIIPYIT</sequence>
<dbReference type="EMBL" id="JOKH01000002">
    <property type="protein sequence ID" value="KEQ17769.1"/>
    <property type="molecule type" value="Genomic_DNA"/>
</dbReference>
<dbReference type="STRING" id="1137799.GZ78_08825"/>
<organism evidence="1 2">
    <name type="scientific">Endozoicomonas numazuensis</name>
    <dbReference type="NCBI Taxonomy" id="1137799"/>
    <lineage>
        <taxon>Bacteria</taxon>
        <taxon>Pseudomonadati</taxon>
        <taxon>Pseudomonadota</taxon>
        <taxon>Gammaproteobacteria</taxon>
        <taxon>Oceanospirillales</taxon>
        <taxon>Endozoicomonadaceae</taxon>
        <taxon>Endozoicomonas</taxon>
    </lineage>
</organism>
<keyword evidence="2" id="KW-1185">Reference proteome</keyword>
<gene>
    <name evidence="1" type="ORF">GZ78_08825</name>
</gene>
<dbReference type="AlphaFoldDB" id="A0A081NH46"/>
<name>A0A081NH46_9GAMM</name>
<comment type="caution">
    <text evidence="1">The sequence shown here is derived from an EMBL/GenBank/DDBJ whole genome shotgun (WGS) entry which is preliminary data.</text>
</comment>
<proteinExistence type="predicted"/>
<evidence type="ECO:0000313" key="1">
    <source>
        <dbReference type="EMBL" id="KEQ17769.1"/>
    </source>
</evidence>
<evidence type="ECO:0000313" key="2">
    <source>
        <dbReference type="Proteomes" id="UP000028073"/>
    </source>
</evidence>
<reference evidence="1 2" key="1">
    <citation type="submission" date="2014-06" db="EMBL/GenBank/DDBJ databases">
        <title>Whole Genome Sequences of Three Symbiotic Endozoicomonas Bacteria.</title>
        <authorList>
            <person name="Neave M.J."/>
            <person name="Apprill A."/>
            <person name="Voolstra C.R."/>
        </authorList>
    </citation>
    <scope>NUCLEOTIDE SEQUENCE [LARGE SCALE GENOMIC DNA]</scope>
    <source>
        <strain evidence="1 2">DSM 25634</strain>
    </source>
</reference>
<dbReference type="Proteomes" id="UP000028073">
    <property type="component" value="Unassembled WGS sequence"/>
</dbReference>
<protein>
    <submittedName>
        <fullName evidence="1">Uncharacterized protein</fullName>
    </submittedName>
</protein>
<accession>A0A081NH46</accession>